<feature type="chain" id="PRO_5047252710" description="VCBS repeat-containing protein" evidence="1">
    <location>
        <begin position="22"/>
        <end position="258"/>
    </location>
</feature>
<dbReference type="InterPro" id="IPR011047">
    <property type="entry name" value="Quinoprotein_ADH-like_sf"/>
</dbReference>
<keyword evidence="1" id="KW-0732">Signal</keyword>
<dbReference type="SUPFAM" id="SSF50998">
    <property type="entry name" value="Quinoprotein alcohol dehydrogenase-like"/>
    <property type="match status" value="1"/>
</dbReference>
<name>A0ABS7XDZ0_9GAMM</name>
<evidence type="ECO:0008006" key="4">
    <source>
        <dbReference type="Google" id="ProtNLM"/>
    </source>
</evidence>
<evidence type="ECO:0000256" key="1">
    <source>
        <dbReference type="SAM" id="SignalP"/>
    </source>
</evidence>
<gene>
    <name evidence="2" type="ORF">I4W93_019425</name>
</gene>
<dbReference type="EMBL" id="JAERPS020000011">
    <property type="protein sequence ID" value="MBZ9613771.1"/>
    <property type="molecule type" value="Genomic_DNA"/>
</dbReference>
<keyword evidence="3" id="KW-1185">Reference proteome</keyword>
<sequence length="258" mass="28341">MKKDTFVILAIMATMAQPVLAERAATSAPVNQFSAPVLAQNSRINYQQAELQQQRAAFQPSVATHSDRTSQLLRNKHSKQALSAELQQVFESFSLGQGIGVNGLLHGDYNSDGVTELVLANPASIVFAAAKEGQFRLQQQLPFESGIGKLEYFRDLSTDGHFAFFSTDNKLQKLDLISRKVVASVDIDGITSYQLLSTTDLQTEVLLVTSYTGDLRLVNPHTLQVLRRQSGFDAEIAAIGAFTAANRLQVLFKKRPNL</sequence>
<organism evidence="2 3">
    <name type="scientific">Rheinheimera maricola</name>
    <dbReference type="NCBI Taxonomy" id="2793282"/>
    <lineage>
        <taxon>Bacteria</taxon>
        <taxon>Pseudomonadati</taxon>
        <taxon>Pseudomonadota</taxon>
        <taxon>Gammaproteobacteria</taxon>
        <taxon>Chromatiales</taxon>
        <taxon>Chromatiaceae</taxon>
        <taxon>Rheinheimera</taxon>
    </lineage>
</organism>
<reference evidence="2 3" key="1">
    <citation type="submission" date="2020-12" db="EMBL/GenBank/DDBJ databases">
        <authorList>
            <person name="Ruan W."/>
            <person name="Khan S.A."/>
            <person name="Jeon C.O."/>
        </authorList>
    </citation>
    <scope>NUCLEOTIDE SEQUENCE [LARGE SCALE GENOMIC DNA]</scope>
    <source>
        <strain evidence="2 3">MA-13</strain>
    </source>
</reference>
<dbReference type="RefSeq" id="WP_205313543.1">
    <property type="nucleotide sequence ID" value="NZ_JAERPS020000011.1"/>
</dbReference>
<comment type="caution">
    <text evidence="2">The sequence shown here is derived from an EMBL/GenBank/DDBJ whole genome shotgun (WGS) entry which is preliminary data.</text>
</comment>
<feature type="signal peptide" evidence="1">
    <location>
        <begin position="1"/>
        <end position="21"/>
    </location>
</feature>
<evidence type="ECO:0000313" key="3">
    <source>
        <dbReference type="Proteomes" id="UP000663814"/>
    </source>
</evidence>
<reference evidence="2 3" key="2">
    <citation type="submission" date="2021-08" db="EMBL/GenBank/DDBJ databases">
        <title>Rheinheimera aquimaris sp. nov., isolated from seawater of the East Sea in Korea.</title>
        <authorList>
            <person name="Kim K.H."/>
            <person name="Wenting R."/>
            <person name="Kim K.R."/>
            <person name="Jeon C.O."/>
        </authorList>
    </citation>
    <scope>NUCLEOTIDE SEQUENCE [LARGE SCALE GENOMIC DNA]</scope>
    <source>
        <strain evidence="2 3">MA-13</strain>
    </source>
</reference>
<evidence type="ECO:0000313" key="2">
    <source>
        <dbReference type="EMBL" id="MBZ9613771.1"/>
    </source>
</evidence>
<proteinExistence type="predicted"/>
<accession>A0ABS7XDZ0</accession>
<protein>
    <recommendedName>
        <fullName evidence="4">VCBS repeat-containing protein</fullName>
    </recommendedName>
</protein>
<dbReference type="Proteomes" id="UP000663814">
    <property type="component" value="Unassembled WGS sequence"/>
</dbReference>